<dbReference type="PANTHER" id="PTHR14136">
    <property type="entry name" value="BTB_POZ DOMAIN-CONTAINING PROTEIN KCTD9"/>
    <property type="match status" value="1"/>
</dbReference>
<protein>
    <recommendedName>
        <fullName evidence="2">Pentapeptide repeat-containing protein</fullName>
    </recommendedName>
</protein>
<proteinExistence type="predicted"/>
<dbReference type="Pfam" id="PF00805">
    <property type="entry name" value="Pentapeptide"/>
    <property type="match status" value="1"/>
</dbReference>
<sequence length="234" mass="27181">MSTIIKIHIFKYALWKFYQLGIYLSSDADKQLLDIVSYFIKLIHIKIDYLKIFKNVNLSNQHMRNIQLCNSHMINVDLSHTNLILEKNSPRNFFDYPPHEWNFCTVYVDKTIFCSASLSNVTFLKVFLKKVDFSNANLSSAYFIECKFEDVKFNGANLVNSMFDDCDFERNEFINADIGNGKFIYCDFQSTNFIDSNLTGSLLHNIGSWEGSTFTGCRIDEIVIDEISKILIMK</sequence>
<accession>A0A6C0CBW0</accession>
<dbReference type="Gene3D" id="2.160.20.80">
    <property type="entry name" value="E3 ubiquitin-protein ligase SopA"/>
    <property type="match status" value="1"/>
</dbReference>
<name>A0A6C0CBW0_9ZZZZ</name>
<dbReference type="AlphaFoldDB" id="A0A6C0CBW0"/>
<dbReference type="Pfam" id="PF13599">
    <property type="entry name" value="Pentapeptide_4"/>
    <property type="match status" value="1"/>
</dbReference>
<dbReference type="InterPro" id="IPR051082">
    <property type="entry name" value="Pentapeptide-BTB/POZ_domain"/>
</dbReference>
<organism evidence="1">
    <name type="scientific">viral metagenome</name>
    <dbReference type="NCBI Taxonomy" id="1070528"/>
    <lineage>
        <taxon>unclassified sequences</taxon>
        <taxon>metagenomes</taxon>
        <taxon>organismal metagenomes</taxon>
    </lineage>
</organism>
<evidence type="ECO:0000313" key="1">
    <source>
        <dbReference type="EMBL" id="QHT01310.1"/>
    </source>
</evidence>
<dbReference type="EMBL" id="MN739368">
    <property type="protein sequence ID" value="QHT01310.1"/>
    <property type="molecule type" value="Genomic_DNA"/>
</dbReference>
<dbReference type="SUPFAM" id="SSF141571">
    <property type="entry name" value="Pentapeptide repeat-like"/>
    <property type="match status" value="1"/>
</dbReference>
<dbReference type="PANTHER" id="PTHR14136:SF17">
    <property type="entry name" value="BTB_POZ DOMAIN-CONTAINING PROTEIN KCTD9"/>
    <property type="match status" value="1"/>
</dbReference>
<reference evidence="1" key="1">
    <citation type="journal article" date="2020" name="Nature">
        <title>Giant virus diversity and host interactions through global metagenomics.</title>
        <authorList>
            <person name="Schulz F."/>
            <person name="Roux S."/>
            <person name="Paez-Espino D."/>
            <person name="Jungbluth S."/>
            <person name="Walsh D.A."/>
            <person name="Denef V.J."/>
            <person name="McMahon K.D."/>
            <person name="Konstantinidis K.T."/>
            <person name="Eloe-Fadrosh E.A."/>
            <person name="Kyrpides N.C."/>
            <person name="Woyke T."/>
        </authorList>
    </citation>
    <scope>NUCLEOTIDE SEQUENCE</scope>
    <source>
        <strain evidence="1">GVMAG-M-3300020192-26</strain>
    </source>
</reference>
<evidence type="ECO:0008006" key="2">
    <source>
        <dbReference type="Google" id="ProtNLM"/>
    </source>
</evidence>
<dbReference type="InterPro" id="IPR001646">
    <property type="entry name" value="5peptide_repeat"/>
</dbReference>